<dbReference type="CDD" id="cd00501">
    <property type="entry name" value="Peptidase_C15"/>
    <property type="match status" value="1"/>
</dbReference>
<keyword evidence="3 6" id="KW-0645">Protease</keyword>
<comment type="subunit">
    <text evidence="6">Homotetramer.</text>
</comment>
<dbReference type="EMBL" id="BMYK01000021">
    <property type="protein sequence ID" value="GHC96108.1"/>
    <property type="molecule type" value="Genomic_DNA"/>
</dbReference>
<comment type="similarity">
    <text evidence="1 6">Belongs to the peptidase C15 family.</text>
</comment>
<dbReference type="PIRSF" id="PIRSF015592">
    <property type="entry name" value="Prld-crbxl_pptds"/>
    <property type="match status" value="1"/>
</dbReference>
<dbReference type="NCBIfam" id="NF009676">
    <property type="entry name" value="PRK13197.1"/>
    <property type="match status" value="1"/>
</dbReference>
<dbReference type="InterPro" id="IPR029762">
    <property type="entry name" value="PGP-I_bact-type"/>
</dbReference>
<dbReference type="InterPro" id="IPR036440">
    <property type="entry name" value="Peptidase_C15-like_sf"/>
</dbReference>
<keyword evidence="4 6" id="KW-0378">Hydrolase</keyword>
<comment type="catalytic activity">
    <reaction evidence="6 7">
        <text>Release of an N-terminal pyroglutamyl group from a polypeptide, the second amino acid generally not being Pro.</text>
        <dbReference type="EC" id="3.4.19.3"/>
    </reaction>
</comment>
<dbReference type="PANTHER" id="PTHR23402:SF1">
    <property type="entry name" value="PYROGLUTAMYL-PEPTIDASE I"/>
    <property type="match status" value="1"/>
</dbReference>
<keyword evidence="5 6" id="KW-0788">Thiol protease</keyword>
<comment type="function">
    <text evidence="6">Removes 5-oxoproline from various penultimate amino acid residues except L-proline.</text>
</comment>
<accession>A0ABQ3G7W8</accession>
<dbReference type="PRINTS" id="PR00706">
    <property type="entry name" value="PYROGLUPTASE"/>
</dbReference>
<evidence type="ECO:0000256" key="3">
    <source>
        <dbReference type="ARBA" id="ARBA00022670"/>
    </source>
</evidence>
<evidence type="ECO:0000313" key="8">
    <source>
        <dbReference type="EMBL" id="GHC96108.1"/>
    </source>
</evidence>
<evidence type="ECO:0000256" key="4">
    <source>
        <dbReference type="ARBA" id="ARBA00022801"/>
    </source>
</evidence>
<dbReference type="NCBIfam" id="TIGR00504">
    <property type="entry name" value="pyro_pdase"/>
    <property type="match status" value="1"/>
</dbReference>
<dbReference type="EC" id="3.4.19.3" evidence="6"/>
<dbReference type="InterPro" id="IPR016125">
    <property type="entry name" value="Peptidase_C15-like"/>
</dbReference>
<gene>
    <name evidence="6 8" type="primary">pcp</name>
    <name evidence="8" type="ORF">GCM10007320_49700</name>
</gene>
<dbReference type="Proteomes" id="UP000626210">
    <property type="component" value="Unassembled WGS sequence"/>
</dbReference>
<organism evidence="8 9">
    <name type="scientific">Pseudorhodoferax aquiterrae</name>
    <dbReference type="NCBI Taxonomy" id="747304"/>
    <lineage>
        <taxon>Bacteria</taxon>
        <taxon>Pseudomonadati</taxon>
        <taxon>Pseudomonadota</taxon>
        <taxon>Betaproteobacteria</taxon>
        <taxon>Burkholderiales</taxon>
        <taxon>Comamonadaceae</taxon>
    </lineage>
</organism>
<feature type="active site" evidence="6">
    <location>
        <position position="176"/>
    </location>
</feature>
<dbReference type="InterPro" id="IPR000816">
    <property type="entry name" value="Peptidase_C15"/>
</dbReference>
<name>A0ABQ3G7W8_9BURK</name>
<dbReference type="Pfam" id="PF01470">
    <property type="entry name" value="Peptidase_C15"/>
    <property type="match status" value="1"/>
</dbReference>
<evidence type="ECO:0000313" key="9">
    <source>
        <dbReference type="Proteomes" id="UP000626210"/>
    </source>
</evidence>
<evidence type="ECO:0000256" key="6">
    <source>
        <dbReference type="HAMAP-Rule" id="MF_00417"/>
    </source>
</evidence>
<dbReference type="InterPro" id="IPR033694">
    <property type="entry name" value="PGPEP1_Cys_AS"/>
</dbReference>
<dbReference type="PANTHER" id="PTHR23402">
    <property type="entry name" value="PROTEASE FAMILY C15 PYROGLUTAMYL-PEPTIDASE I-RELATED"/>
    <property type="match status" value="1"/>
</dbReference>
<keyword evidence="2 6" id="KW-0963">Cytoplasm</keyword>
<dbReference type="HAMAP" id="MF_00417">
    <property type="entry name" value="Pyrrolid_peptidase"/>
    <property type="match status" value="1"/>
</dbReference>
<comment type="caution">
    <text evidence="8">The sequence shown here is derived from an EMBL/GenBank/DDBJ whole genome shotgun (WGS) entry which is preliminary data.</text>
</comment>
<comment type="subcellular location">
    <subcellularLocation>
        <location evidence="6">Cytoplasm</location>
    </subcellularLocation>
</comment>
<evidence type="ECO:0000256" key="1">
    <source>
        <dbReference type="ARBA" id="ARBA00006641"/>
    </source>
</evidence>
<dbReference type="SUPFAM" id="SSF53182">
    <property type="entry name" value="Pyrrolidone carboxyl peptidase (pyroglutamate aminopeptidase)"/>
    <property type="match status" value="1"/>
</dbReference>
<proteinExistence type="inferred from homology"/>
<dbReference type="Gene3D" id="3.40.630.20">
    <property type="entry name" value="Peptidase C15, pyroglutamyl peptidase I-like"/>
    <property type="match status" value="1"/>
</dbReference>
<reference evidence="9" key="1">
    <citation type="journal article" date="2019" name="Int. J. Syst. Evol. Microbiol.">
        <title>The Global Catalogue of Microorganisms (GCM) 10K type strain sequencing project: providing services to taxonomists for standard genome sequencing and annotation.</title>
        <authorList>
            <consortium name="The Broad Institute Genomics Platform"/>
            <consortium name="The Broad Institute Genome Sequencing Center for Infectious Disease"/>
            <person name="Wu L."/>
            <person name="Ma J."/>
        </authorList>
    </citation>
    <scope>NUCLEOTIDE SEQUENCE [LARGE SCALE GENOMIC DNA]</scope>
    <source>
        <strain evidence="9">KCTC 23314</strain>
    </source>
</reference>
<protein>
    <recommendedName>
        <fullName evidence="6">Pyrrolidone-carboxylate peptidase</fullName>
        <ecNumber evidence="6">3.4.19.3</ecNumber>
    </recommendedName>
    <alternativeName>
        <fullName evidence="6">5-oxoprolyl-peptidase</fullName>
    </alternativeName>
    <alternativeName>
        <fullName evidence="6">Pyroglutamyl-peptidase I</fullName>
        <shortName evidence="6">PGP-I</shortName>
        <shortName evidence="6">Pyrase</shortName>
    </alternativeName>
</protein>
<feature type="active site" evidence="6">
    <location>
        <position position="90"/>
    </location>
</feature>
<evidence type="ECO:0000256" key="7">
    <source>
        <dbReference type="PROSITE-ProRule" id="PRU10077"/>
    </source>
</evidence>
<evidence type="ECO:0000256" key="2">
    <source>
        <dbReference type="ARBA" id="ARBA00022490"/>
    </source>
</evidence>
<feature type="active site" evidence="6 7">
    <location>
        <position position="153"/>
    </location>
</feature>
<keyword evidence="9" id="KW-1185">Reference proteome</keyword>
<sequence length="224" mass="23761">MQMSMPRPAVPPTVLVTGFEPFDQDPVNPSWEVARALDGWDGGGATVRAVQLPCVFGLAVERLDQALAQWQPRLVVGLGLAAGRSEWTPERVAINCDDARIPDNAGRQPVDQAVVQGGPAAYFSTLPVKAIVQSLRAAGLPASVSNTAGTFVCNHVFYALMHRLAERPGVRGGFVHVPALPEQAARHPGLPSMALDTQVQALRVTLRTALAVTEDIVAVGGQLH</sequence>
<dbReference type="PROSITE" id="PS01334">
    <property type="entry name" value="PYRASE_CYS"/>
    <property type="match status" value="1"/>
</dbReference>
<evidence type="ECO:0000256" key="5">
    <source>
        <dbReference type="ARBA" id="ARBA00022807"/>
    </source>
</evidence>